<evidence type="ECO:0000313" key="4">
    <source>
        <dbReference type="Proteomes" id="UP001185028"/>
    </source>
</evidence>
<dbReference type="EMBL" id="JAVDQH010000008">
    <property type="protein sequence ID" value="MDR6244512.1"/>
    <property type="molecule type" value="Genomic_DNA"/>
</dbReference>
<protein>
    <submittedName>
        <fullName evidence="3">Acetyl esterase/lipase</fullName>
    </submittedName>
</protein>
<gene>
    <name evidence="3" type="ORF">JOC58_002405</name>
</gene>
<dbReference type="InterPro" id="IPR050300">
    <property type="entry name" value="GDXG_lipolytic_enzyme"/>
</dbReference>
<keyword evidence="1" id="KW-0378">Hydrolase</keyword>
<comment type="caution">
    <text evidence="3">The sequence shown here is derived from an EMBL/GenBank/DDBJ whole genome shotgun (WGS) entry which is preliminary data.</text>
</comment>
<dbReference type="Gene3D" id="3.40.50.1820">
    <property type="entry name" value="alpha/beta hydrolase"/>
    <property type="match status" value="1"/>
</dbReference>
<sequence>MLSEIKHLPFQTEDHYYVQMMPDIQFARFPNGYTLHMNILRPQSHLPLPLIVWVVGGSWLEADNYKHVPMMSSIASQGYVVACIQYRTVNRAPFPAPLQDVKTAIRFLRAHADEYGIDAEHIGIWGHSAGGHLAALAGVTGDQPEWDEEGEWSGYSSRVSAVVDFCGPTDVIADFQSEYAQPVISLLLGGPQRDKMDNAALANPVTHIQANAARQGTLPPFLIVHGDADEMVPLRQSQFLYDALDEAGSDVTFYILEGVEHSASGLMTRLDVMDAVTRFFAFHLKGS</sequence>
<evidence type="ECO:0000259" key="2">
    <source>
        <dbReference type="Pfam" id="PF20434"/>
    </source>
</evidence>
<dbReference type="InterPro" id="IPR029058">
    <property type="entry name" value="AB_hydrolase_fold"/>
</dbReference>
<dbReference type="SUPFAM" id="SSF53474">
    <property type="entry name" value="alpha/beta-Hydrolases"/>
    <property type="match status" value="1"/>
</dbReference>
<dbReference type="PANTHER" id="PTHR48081:SF13">
    <property type="entry name" value="ALPHA_BETA HYDROLASE"/>
    <property type="match status" value="1"/>
</dbReference>
<reference evidence="3 4" key="1">
    <citation type="submission" date="2023-07" db="EMBL/GenBank/DDBJ databases">
        <title>Genomic Encyclopedia of Type Strains, Phase IV (KMG-IV): sequencing the most valuable type-strain genomes for metagenomic binning, comparative biology and taxonomic classification.</title>
        <authorList>
            <person name="Goeker M."/>
        </authorList>
    </citation>
    <scope>NUCLEOTIDE SEQUENCE [LARGE SCALE GENOMIC DNA]</scope>
    <source>
        <strain evidence="3 4">DSM 22170</strain>
    </source>
</reference>
<dbReference type="InterPro" id="IPR049492">
    <property type="entry name" value="BD-FAE-like_dom"/>
</dbReference>
<dbReference type="Proteomes" id="UP001185028">
    <property type="component" value="Unassembled WGS sequence"/>
</dbReference>
<accession>A0ABU1J1N3</accession>
<keyword evidence="4" id="KW-1185">Reference proteome</keyword>
<feature type="domain" description="BD-FAE-like" evidence="2">
    <location>
        <begin position="41"/>
        <end position="244"/>
    </location>
</feature>
<evidence type="ECO:0000313" key="3">
    <source>
        <dbReference type="EMBL" id="MDR6244512.1"/>
    </source>
</evidence>
<name>A0ABU1J1N3_9BACL</name>
<proteinExistence type="predicted"/>
<dbReference type="RefSeq" id="WP_229685571.1">
    <property type="nucleotide sequence ID" value="NZ_BMMB01000001.1"/>
</dbReference>
<dbReference type="Pfam" id="PF20434">
    <property type="entry name" value="BD-FAE"/>
    <property type="match status" value="1"/>
</dbReference>
<evidence type="ECO:0000256" key="1">
    <source>
        <dbReference type="ARBA" id="ARBA00022801"/>
    </source>
</evidence>
<organism evidence="3 4">
    <name type="scientific">Paenibacillus hunanensis</name>
    <dbReference type="NCBI Taxonomy" id="539262"/>
    <lineage>
        <taxon>Bacteria</taxon>
        <taxon>Bacillati</taxon>
        <taxon>Bacillota</taxon>
        <taxon>Bacilli</taxon>
        <taxon>Bacillales</taxon>
        <taxon>Paenibacillaceae</taxon>
        <taxon>Paenibacillus</taxon>
    </lineage>
</organism>
<dbReference type="PANTHER" id="PTHR48081">
    <property type="entry name" value="AB HYDROLASE SUPERFAMILY PROTEIN C4A8.06C"/>
    <property type="match status" value="1"/>
</dbReference>